<dbReference type="NCBIfam" id="TIGR03182">
    <property type="entry name" value="PDH_E1_alph_y"/>
    <property type="match status" value="1"/>
</dbReference>
<name>A0AA35WV56_GEOBA</name>
<evidence type="ECO:0000256" key="6">
    <source>
        <dbReference type="ARBA" id="ARBA00051231"/>
    </source>
</evidence>
<evidence type="ECO:0000313" key="9">
    <source>
        <dbReference type="EMBL" id="CAI8033969.1"/>
    </source>
</evidence>
<dbReference type="CDD" id="cd02000">
    <property type="entry name" value="TPP_E1_PDC_ADC_BCADC"/>
    <property type="match status" value="1"/>
</dbReference>
<keyword evidence="4 7" id="KW-0786">Thiamine pyrophosphate</keyword>
<accession>A0AA35WV56</accession>
<dbReference type="GO" id="GO:0004739">
    <property type="term" value="F:pyruvate dehydrogenase (acetyl-transferring) activity"/>
    <property type="evidence" value="ECO:0007669"/>
    <property type="project" value="UniProtKB-UniRule"/>
</dbReference>
<dbReference type="Proteomes" id="UP001174909">
    <property type="component" value="Unassembled WGS sequence"/>
</dbReference>
<evidence type="ECO:0000256" key="1">
    <source>
        <dbReference type="ARBA" id="ARBA00001964"/>
    </source>
</evidence>
<protein>
    <recommendedName>
        <fullName evidence="7">Pyruvate dehydrogenase E1 component subunit alpha</fullName>
        <ecNumber evidence="7">1.2.4.1</ecNumber>
    </recommendedName>
</protein>
<comment type="catalytic activity">
    <reaction evidence="6 7">
        <text>N(6)-[(R)-lipoyl]-L-lysyl-[protein] + pyruvate + H(+) = N(6)-[(R)-S(8)-acetyldihydrolipoyl]-L-lysyl-[protein] + CO2</text>
        <dbReference type="Rhea" id="RHEA:19189"/>
        <dbReference type="Rhea" id="RHEA-COMP:10474"/>
        <dbReference type="Rhea" id="RHEA-COMP:10478"/>
        <dbReference type="ChEBI" id="CHEBI:15361"/>
        <dbReference type="ChEBI" id="CHEBI:15378"/>
        <dbReference type="ChEBI" id="CHEBI:16526"/>
        <dbReference type="ChEBI" id="CHEBI:83099"/>
        <dbReference type="ChEBI" id="CHEBI:83111"/>
        <dbReference type="EC" id="1.2.4.1"/>
    </reaction>
</comment>
<comment type="function">
    <text evidence="7">The pyruvate dehydrogenase complex catalyzes the overall conversion of pyruvate to acetyl-CoA and CO(2).</text>
</comment>
<proteinExistence type="predicted"/>
<keyword evidence="5 7" id="KW-0670">Pyruvate</keyword>
<dbReference type="SUPFAM" id="SSF52518">
    <property type="entry name" value="Thiamin diphosphate-binding fold (THDP-binding)"/>
    <property type="match status" value="1"/>
</dbReference>
<evidence type="ECO:0000313" key="10">
    <source>
        <dbReference type="Proteomes" id="UP001174909"/>
    </source>
</evidence>
<comment type="cofactor">
    <cofactor evidence="1 7">
        <name>thiamine diphosphate</name>
        <dbReference type="ChEBI" id="CHEBI:58937"/>
    </cofactor>
</comment>
<dbReference type="PANTHER" id="PTHR11516:SF60">
    <property type="entry name" value="PYRUVATE DEHYDROGENASE E1 COMPONENT SUBUNIT ALPHA"/>
    <property type="match status" value="1"/>
</dbReference>
<dbReference type="PANTHER" id="PTHR11516">
    <property type="entry name" value="PYRUVATE DEHYDROGENASE E1 COMPONENT, ALPHA SUBUNIT BACTERIAL AND ORGANELLAR"/>
    <property type="match status" value="1"/>
</dbReference>
<evidence type="ECO:0000256" key="2">
    <source>
        <dbReference type="ARBA" id="ARBA00022946"/>
    </source>
</evidence>
<dbReference type="InterPro" id="IPR050642">
    <property type="entry name" value="PDH_E1_Alpha_Subunit"/>
</dbReference>
<feature type="domain" description="Dehydrogenase E1 component" evidence="8">
    <location>
        <begin position="1"/>
        <end position="296"/>
    </location>
</feature>
<comment type="caution">
    <text evidence="9">The sequence shown here is derived from an EMBL/GenBank/DDBJ whole genome shotgun (WGS) entry which is preliminary data.</text>
</comment>
<evidence type="ECO:0000256" key="7">
    <source>
        <dbReference type="RuleBase" id="RU361139"/>
    </source>
</evidence>
<keyword evidence="10" id="KW-1185">Reference proteome</keyword>
<dbReference type="InterPro" id="IPR017597">
    <property type="entry name" value="Pyrv_DH_E1_asu_subgrp-y"/>
</dbReference>
<gene>
    <name evidence="9" type="ORF">GBAR_LOCUS19152</name>
</gene>
<evidence type="ECO:0000256" key="5">
    <source>
        <dbReference type="ARBA" id="ARBA00023317"/>
    </source>
</evidence>
<dbReference type="Pfam" id="PF00676">
    <property type="entry name" value="E1_dh"/>
    <property type="match status" value="1"/>
</dbReference>
<dbReference type="EC" id="1.2.4.1" evidence="7"/>
<dbReference type="InterPro" id="IPR001017">
    <property type="entry name" value="DH_E1"/>
</dbReference>
<evidence type="ECO:0000259" key="8">
    <source>
        <dbReference type="Pfam" id="PF00676"/>
    </source>
</evidence>
<evidence type="ECO:0000256" key="4">
    <source>
        <dbReference type="ARBA" id="ARBA00023052"/>
    </source>
</evidence>
<dbReference type="GO" id="GO:0006086">
    <property type="term" value="P:pyruvate decarboxylation to acetyl-CoA"/>
    <property type="evidence" value="ECO:0007669"/>
    <property type="project" value="InterPro"/>
</dbReference>
<organism evidence="9 10">
    <name type="scientific">Geodia barretti</name>
    <name type="common">Barrett's horny sponge</name>
    <dbReference type="NCBI Taxonomy" id="519541"/>
    <lineage>
        <taxon>Eukaryota</taxon>
        <taxon>Metazoa</taxon>
        <taxon>Porifera</taxon>
        <taxon>Demospongiae</taxon>
        <taxon>Heteroscleromorpha</taxon>
        <taxon>Tetractinellida</taxon>
        <taxon>Astrophorina</taxon>
        <taxon>Geodiidae</taxon>
        <taxon>Geodia</taxon>
    </lineage>
</organism>
<reference evidence="9" key="1">
    <citation type="submission" date="2023-03" db="EMBL/GenBank/DDBJ databases">
        <authorList>
            <person name="Steffen K."/>
            <person name="Cardenas P."/>
        </authorList>
    </citation>
    <scope>NUCLEOTIDE SEQUENCE</scope>
</reference>
<sequence length="306" mass="33615">MLLIRRFEEACGRLYMQGKIRGFLHLYIGEEAIAVGAISALRPDDYVIGHYRDHGHAIAKGMDPKIAMAELCGKSTGSSGGKGGSMHLFDVERHFMGGHAIVGGQMPIAAGLALSSKYKKEDLVTLCFFGDGAVNQGEFHETLNLASVWKLPILFLLENNLYGMGTHVDRTHAGGRHIYEVASAYDIPGVQIDGMDVLGVNECVSEAVKSIRKGEGPRFIEAMCYRYRGHSMADPTMYRERDEAQELGIKDPIDSLKNFMIQFDVAGEEELAKIAAKVDEQVNEAVQFAEDSPAPDMDAMYTNVYA</sequence>
<dbReference type="EMBL" id="CASHTH010002708">
    <property type="protein sequence ID" value="CAI8033969.1"/>
    <property type="molecule type" value="Genomic_DNA"/>
</dbReference>
<dbReference type="AlphaFoldDB" id="A0AA35WV56"/>
<evidence type="ECO:0000256" key="3">
    <source>
        <dbReference type="ARBA" id="ARBA00023002"/>
    </source>
</evidence>
<dbReference type="Gene3D" id="3.40.50.970">
    <property type="match status" value="1"/>
</dbReference>
<dbReference type="InterPro" id="IPR029061">
    <property type="entry name" value="THDP-binding"/>
</dbReference>
<keyword evidence="3 7" id="KW-0560">Oxidoreductase</keyword>
<dbReference type="FunFam" id="3.40.50.970:FF:000013">
    <property type="entry name" value="Pyruvate dehydrogenase E1 component subunit alpha"/>
    <property type="match status" value="1"/>
</dbReference>
<keyword evidence="2" id="KW-0809">Transit peptide</keyword>